<dbReference type="EC" id="2.7.8.7" evidence="8"/>
<dbReference type="Proteomes" id="UP000185655">
    <property type="component" value="Unassembled WGS sequence"/>
</dbReference>
<dbReference type="EMBL" id="FPKS01000012">
    <property type="protein sequence ID" value="SFZ75883.1"/>
    <property type="molecule type" value="Genomic_DNA"/>
</dbReference>
<dbReference type="Gene3D" id="3.90.470.20">
    <property type="entry name" value="4'-phosphopantetheinyl transferase domain"/>
    <property type="match status" value="1"/>
</dbReference>
<dbReference type="EMBL" id="JXJT01000014">
    <property type="protein sequence ID" value="PCS02686.1"/>
    <property type="molecule type" value="Genomic_DNA"/>
</dbReference>
<comment type="function">
    <text evidence="8">Transfers the 4'-phosphopantetheine moiety from coenzyme A to a Ser of acyl-carrier-protein.</text>
</comment>
<evidence type="ECO:0000256" key="3">
    <source>
        <dbReference type="ARBA" id="ARBA00022723"/>
    </source>
</evidence>
<keyword evidence="5 8" id="KW-0460">Magnesium</keyword>
<evidence type="ECO:0000313" key="11">
    <source>
        <dbReference type="EMBL" id="SFZ75883.1"/>
    </source>
</evidence>
<dbReference type="InterPro" id="IPR002582">
    <property type="entry name" value="ACPS"/>
</dbReference>
<comment type="catalytic activity">
    <reaction evidence="8">
        <text>apo-[ACP] + CoA = holo-[ACP] + adenosine 3',5'-bisphosphate + H(+)</text>
        <dbReference type="Rhea" id="RHEA:12068"/>
        <dbReference type="Rhea" id="RHEA-COMP:9685"/>
        <dbReference type="Rhea" id="RHEA-COMP:9690"/>
        <dbReference type="ChEBI" id="CHEBI:15378"/>
        <dbReference type="ChEBI" id="CHEBI:29999"/>
        <dbReference type="ChEBI" id="CHEBI:57287"/>
        <dbReference type="ChEBI" id="CHEBI:58343"/>
        <dbReference type="ChEBI" id="CHEBI:64479"/>
        <dbReference type="EC" id="2.7.8.7"/>
    </reaction>
</comment>
<dbReference type="SUPFAM" id="SSF56214">
    <property type="entry name" value="4'-phosphopantetheinyl transferase"/>
    <property type="match status" value="1"/>
</dbReference>
<dbReference type="NCBIfam" id="TIGR00516">
    <property type="entry name" value="acpS"/>
    <property type="match status" value="1"/>
</dbReference>
<dbReference type="InterPro" id="IPR008278">
    <property type="entry name" value="4-PPantetheinyl_Trfase_dom"/>
</dbReference>
<keyword evidence="2 8" id="KW-0808">Transferase</keyword>
<comment type="cofactor">
    <cofactor evidence="8">
        <name>Mg(2+)</name>
        <dbReference type="ChEBI" id="CHEBI:18420"/>
    </cofactor>
</comment>
<dbReference type="GO" id="GO:0005737">
    <property type="term" value="C:cytoplasm"/>
    <property type="evidence" value="ECO:0007669"/>
    <property type="project" value="UniProtKB-SubCell"/>
</dbReference>
<dbReference type="Proteomes" id="UP000218979">
    <property type="component" value="Unassembled WGS sequence"/>
</dbReference>
<dbReference type="InterPro" id="IPR004568">
    <property type="entry name" value="Ppantetheine-prot_Trfase_dom"/>
</dbReference>
<keyword evidence="6 8" id="KW-0443">Lipid metabolism</keyword>
<dbReference type="GO" id="GO:0000287">
    <property type="term" value="F:magnesium ion binding"/>
    <property type="evidence" value="ECO:0007669"/>
    <property type="project" value="UniProtKB-UniRule"/>
</dbReference>
<dbReference type="AlphaFoldDB" id="A0A1K2HGM4"/>
<keyword evidence="7 8" id="KW-0275">Fatty acid biosynthesis</keyword>
<dbReference type="OrthoDB" id="517356at2"/>
<evidence type="ECO:0000313" key="10">
    <source>
        <dbReference type="EMBL" id="PCS02686.1"/>
    </source>
</evidence>
<dbReference type="InterPro" id="IPR037143">
    <property type="entry name" value="4-PPantetheinyl_Trfase_dom_sf"/>
</dbReference>
<evidence type="ECO:0000256" key="6">
    <source>
        <dbReference type="ARBA" id="ARBA00023098"/>
    </source>
</evidence>
<dbReference type="RefSeq" id="WP_031365834.1">
    <property type="nucleotide sequence ID" value="NZ_FPKS01000012.1"/>
</dbReference>
<evidence type="ECO:0000256" key="5">
    <source>
        <dbReference type="ARBA" id="ARBA00022842"/>
    </source>
</evidence>
<organism evidence="11 12">
    <name type="scientific">Pseudolactococcus chungangensis CAU 28 = DSM 22330</name>
    <dbReference type="NCBI Taxonomy" id="1122154"/>
    <lineage>
        <taxon>Bacteria</taxon>
        <taxon>Bacillati</taxon>
        <taxon>Bacillota</taxon>
        <taxon>Bacilli</taxon>
        <taxon>Lactobacillales</taxon>
        <taxon>Streptococcaceae</taxon>
        <taxon>Pseudolactococcus</taxon>
    </lineage>
</organism>
<evidence type="ECO:0000256" key="4">
    <source>
        <dbReference type="ARBA" id="ARBA00022832"/>
    </source>
</evidence>
<keyword evidence="8" id="KW-0963">Cytoplasm</keyword>
<feature type="domain" description="4'-phosphopantetheinyl transferase" evidence="9">
    <location>
        <begin position="6"/>
        <end position="105"/>
    </location>
</feature>
<keyword evidence="3 8" id="KW-0479">Metal-binding</keyword>
<keyword evidence="4 8" id="KW-0276">Fatty acid metabolism</keyword>
<comment type="subcellular location">
    <subcellularLocation>
        <location evidence="8">Cytoplasm</location>
    </subcellularLocation>
</comment>
<reference evidence="11 12" key="2">
    <citation type="submission" date="2016-11" db="EMBL/GenBank/DDBJ databases">
        <authorList>
            <person name="Jaros S."/>
            <person name="Januszkiewicz K."/>
            <person name="Wedrychowicz H."/>
        </authorList>
    </citation>
    <scope>NUCLEOTIDE SEQUENCE [LARGE SCALE GENOMIC DNA]</scope>
    <source>
        <strain evidence="11 12">DSM 22330</strain>
    </source>
</reference>
<feature type="binding site" evidence="8">
    <location>
        <position position="8"/>
    </location>
    <ligand>
        <name>Mg(2+)</name>
        <dbReference type="ChEBI" id="CHEBI:18420"/>
    </ligand>
</feature>
<proteinExistence type="inferred from homology"/>
<name>A0A1K2HGM4_9LACT</name>
<evidence type="ECO:0000259" key="9">
    <source>
        <dbReference type="Pfam" id="PF01648"/>
    </source>
</evidence>
<evidence type="ECO:0000256" key="7">
    <source>
        <dbReference type="ARBA" id="ARBA00023160"/>
    </source>
</evidence>
<dbReference type="GO" id="GO:0006633">
    <property type="term" value="P:fatty acid biosynthetic process"/>
    <property type="evidence" value="ECO:0007669"/>
    <property type="project" value="UniProtKB-UniRule"/>
</dbReference>
<comment type="similarity">
    <text evidence="8">Belongs to the P-Pant transferase superfamily. AcpS family.</text>
</comment>
<keyword evidence="13" id="KW-1185">Reference proteome</keyword>
<protein>
    <recommendedName>
        <fullName evidence="8">Holo-[acyl-carrier-protein] synthase</fullName>
        <shortName evidence="8">Holo-ACP synthase</shortName>
        <ecNumber evidence="8">2.7.8.7</ecNumber>
    </recommendedName>
    <alternativeName>
        <fullName evidence="8">4'-phosphopantetheinyl transferase AcpS</fullName>
    </alternativeName>
</protein>
<dbReference type="HAMAP" id="MF_00101">
    <property type="entry name" value="AcpS"/>
    <property type="match status" value="1"/>
</dbReference>
<dbReference type="Pfam" id="PF01648">
    <property type="entry name" value="ACPS"/>
    <property type="match status" value="1"/>
</dbReference>
<evidence type="ECO:0000313" key="13">
    <source>
        <dbReference type="Proteomes" id="UP000218979"/>
    </source>
</evidence>
<evidence type="ECO:0000256" key="1">
    <source>
        <dbReference type="ARBA" id="ARBA00022516"/>
    </source>
</evidence>
<dbReference type="NCBIfam" id="TIGR00556">
    <property type="entry name" value="pantethn_trn"/>
    <property type="match status" value="1"/>
</dbReference>
<feature type="binding site" evidence="8">
    <location>
        <position position="58"/>
    </location>
    <ligand>
        <name>Mg(2+)</name>
        <dbReference type="ChEBI" id="CHEBI:18420"/>
    </ligand>
</feature>
<dbReference type="STRING" id="1122154.SAMN02746068_01765"/>
<gene>
    <name evidence="8" type="primary">acpS</name>
    <name evidence="10" type="ORF">RR45_GL000493</name>
    <name evidence="11" type="ORF">SAMN02746068_01765</name>
</gene>
<evidence type="ECO:0000313" key="12">
    <source>
        <dbReference type="Proteomes" id="UP000185655"/>
    </source>
</evidence>
<sequence length="121" mass="13421">MIYGNGVDNIELSRIDKALTRNPKFAQRVLTENELAKFRSLSGQRQIEFLGGRWAAKEAYSKAYGTGIGGQLSFQDMTILPDELGAPKFIQHPFSGQGMAHLSISHSHLEAIAFVILESRE</sequence>
<accession>A0A1K2HGM4</accession>
<evidence type="ECO:0000256" key="2">
    <source>
        <dbReference type="ARBA" id="ARBA00022679"/>
    </source>
</evidence>
<reference evidence="10 13" key="1">
    <citation type="submission" date="2014-12" db="EMBL/GenBank/DDBJ databases">
        <title>Draft genome sequences of 10 type strains of Lactococcus.</title>
        <authorList>
            <person name="Sun Z."/>
            <person name="Zhong Z."/>
            <person name="Liu W."/>
            <person name="Zhang W."/>
            <person name="Zhang H."/>
        </authorList>
    </citation>
    <scope>NUCLEOTIDE SEQUENCE [LARGE SCALE GENOMIC DNA]</scope>
    <source>
        <strain evidence="10 13">DSM 22330</strain>
    </source>
</reference>
<keyword evidence="1 8" id="KW-0444">Lipid biosynthesis</keyword>
<evidence type="ECO:0000256" key="8">
    <source>
        <dbReference type="HAMAP-Rule" id="MF_00101"/>
    </source>
</evidence>
<dbReference type="GO" id="GO:0008897">
    <property type="term" value="F:holo-[acyl-carrier-protein] synthase activity"/>
    <property type="evidence" value="ECO:0007669"/>
    <property type="project" value="UniProtKB-UniRule"/>
</dbReference>